<evidence type="ECO:0000313" key="1">
    <source>
        <dbReference type="EMBL" id="GAA2147429.1"/>
    </source>
</evidence>
<accession>A0ABN2ZUB1</accession>
<comment type="caution">
    <text evidence="1">The sequence shown here is derived from an EMBL/GenBank/DDBJ whole genome shotgun (WGS) entry which is preliminary data.</text>
</comment>
<dbReference type="RefSeq" id="WP_344271501.1">
    <property type="nucleotide sequence ID" value="NZ_BAAAMR010000046.1"/>
</dbReference>
<evidence type="ECO:0000313" key="2">
    <source>
        <dbReference type="Proteomes" id="UP001501020"/>
    </source>
</evidence>
<organism evidence="1 2">
    <name type="scientific">Actinomadura napierensis</name>
    <dbReference type="NCBI Taxonomy" id="267854"/>
    <lineage>
        <taxon>Bacteria</taxon>
        <taxon>Bacillati</taxon>
        <taxon>Actinomycetota</taxon>
        <taxon>Actinomycetes</taxon>
        <taxon>Streptosporangiales</taxon>
        <taxon>Thermomonosporaceae</taxon>
        <taxon>Actinomadura</taxon>
    </lineage>
</organism>
<keyword evidence="2" id="KW-1185">Reference proteome</keyword>
<reference evidence="1 2" key="1">
    <citation type="journal article" date="2019" name="Int. J. Syst. Evol. Microbiol.">
        <title>The Global Catalogue of Microorganisms (GCM) 10K type strain sequencing project: providing services to taxonomists for standard genome sequencing and annotation.</title>
        <authorList>
            <consortium name="The Broad Institute Genomics Platform"/>
            <consortium name="The Broad Institute Genome Sequencing Center for Infectious Disease"/>
            <person name="Wu L."/>
            <person name="Ma J."/>
        </authorList>
    </citation>
    <scope>NUCLEOTIDE SEQUENCE [LARGE SCALE GENOMIC DNA]</scope>
    <source>
        <strain evidence="1 2">JCM 13850</strain>
    </source>
</reference>
<protein>
    <submittedName>
        <fullName evidence="1">Uncharacterized protein</fullName>
    </submittedName>
</protein>
<name>A0ABN2ZUB1_9ACTN</name>
<dbReference type="Proteomes" id="UP001501020">
    <property type="component" value="Unassembled WGS sequence"/>
</dbReference>
<sequence>MHYTDGAWRTEIDTTAVFSGLTRVPGTRTLWAVGALAGKPYVISTG</sequence>
<proteinExistence type="predicted"/>
<dbReference type="EMBL" id="BAAAMR010000046">
    <property type="protein sequence ID" value="GAA2147429.1"/>
    <property type="molecule type" value="Genomic_DNA"/>
</dbReference>
<gene>
    <name evidence="1" type="ORF">GCM10009727_49570</name>
</gene>